<reference evidence="3" key="1">
    <citation type="submission" date="2016-06" db="UniProtKB">
        <authorList>
            <consortium name="WormBaseParasite"/>
        </authorList>
    </citation>
    <scope>IDENTIFICATION</scope>
</reference>
<dbReference type="AlphaFoldDB" id="A0A183KZ83"/>
<dbReference type="EMBL" id="UZAK01044166">
    <property type="protein sequence ID" value="VDP72026.1"/>
    <property type="molecule type" value="Genomic_DNA"/>
</dbReference>
<proteinExistence type="predicted"/>
<reference evidence="1 2" key="2">
    <citation type="submission" date="2018-11" db="EMBL/GenBank/DDBJ databases">
        <authorList>
            <consortium name="Pathogen Informatics"/>
        </authorList>
    </citation>
    <scope>NUCLEOTIDE SEQUENCE [LARGE SCALE GENOMIC DNA]</scope>
    <source>
        <strain evidence="1">Dakar</strain>
        <strain evidence="2">Dakar, Senegal</strain>
    </source>
</reference>
<evidence type="ECO:0000313" key="1">
    <source>
        <dbReference type="EMBL" id="VDP72026.1"/>
    </source>
</evidence>
<accession>A0A183KZ83</accession>
<dbReference type="WBParaSite" id="SCUD_0002038301-mRNA-1">
    <property type="protein sequence ID" value="SCUD_0002038301-mRNA-1"/>
    <property type="gene ID" value="SCUD_0002038301"/>
</dbReference>
<evidence type="ECO:0000313" key="3">
    <source>
        <dbReference type="WBParaSite" id="SCUD_0002038301-mRNA-1"/>
    </source>
</evidence>
<evidence type="ECO:0000313" key="2">
    <source>
        <dbReference type="Proteomes" id="UP000279833"/>
    </source>
</evidence>
<protein>
    <submittedName>
        <fullName evidence="3">Ovule protein</fullName>
    </submittedName>
</protein>
<dbReference type="Proteomes" id="UP000279833">
    <property type="component" value="Unassembled WGS sequence"/>
</dbReference>
<name>A0A183KZ83_9TREM</name>
<organism evidence="3">
    <name type="scientific">Schistosoma curassoni</name>
    <dbReference type="NCBI Taxonomy" id="6186"/>
    <lineage>
        <taxon>Eukaryota</taxon>
        <taxon>Metazoa</taxon>
        <taxon>Spiralia</taxon>
        <taxon>Lophotrochozoa</taxon>
        <taxon>Platyhelminthes</taxon>
        <taxon>Trematoda</taxon>
        <taxon>Digenea</taxon>
        <taxon>Strigeidida</taxon>
        <taxon>Schistosomatoidea</taxon>
        <taxon>Schistosomatidae</taxon>
        <taxon>Schistosoma</taxon>
    </lineage>
</organism>
<sequence length="98" mass="11508">MSFILTYELLFYDLPFLNYALSINYYLPHSQPHLAKSCTNVIFHFTVRCGLSGWYINPVCLKLPRSQPLLNLFCINVTPYFMVRCGLFGWYINQVCLK</sequence>
<keyword evidence="2" id="KW-1185">Reference proteome</keyword>
<gene>
    <name evidence="1" type="ORF">SCUD_LOCUS20378</name>
</gene>